<dbReference type="InterPro" id="IPR008753">
    <property type="entry name" value="Peptidase_M13_N"/>
</dbReference>
<dbReference type="InterPro" id="IPR018497">
    <property type="entry name" value="Peptidase_M13_C"/>
</dbReference>
<dbReference type="PANTHER" id="PTHR11733:SF141">
    <property type="entry name" value="MEMBRANE METALLO-ENDOPEPTIDASE-LIKE 1"/>
    <property type="match status" value="1"/>
</dbReference>
<evidence type="ECO:0000256" key="2">
    <source>
        <dbReference type="ARBA" id="ARBA00022670"/>
    </source>
</evidence>
<evidence type="ECO:0000256" key="1">
    <source>
        <dbReference type="ARBA" id="ARBA00001947"/>
    </source>
</evidence>
<keyword evidence="5" id="KW-0862">Zinc</keyword>
<reference evidence="9" key="1">
    <citation type="submission" date="2022-03" db="EMBL/GenBank/DDBJ databases">
        <title>Genomic analyses of argali, domestic sheep and their hybrids provide insights into chromosomal evolution, heterosis and genetic basis of agronomic traits.</title>
        <authorList>
            <person name="Li M."/>
        </authorList>
    </citation>
    <scope>NUCLEOTIDE SEQUENCE</scope>
    <source>
        <strain evidence="9">CAU-MHL-2022a</strain>
        <tissue evidence="9">Skin</tissue>
    </source>
</reference>
<dbReference type="AlphaFoldDB" id="A0AAD4Y6M9"/>
<evidence type="ECO:0000256" key="6">
    <source>
        <dbReference type="ARBA" id="ARBA00023049"/>
    </source>
</evidence>
<evidence type="ECO:0000313" key="9">
    <source>
        <dbReference type="EMBL" id="KAI4536844.1"/>
    </source>
</evidence>
<dbReference type="GO" id="GO:0005886">
    <property type="term" value="C:plasma membrane"/>
    <property type="evidence" value="ECO:0007669"/>
    <property type="project" value="TreeGrafter"/>
</dbReference>
<keyword evidence="10" id="KW-1185">Reference proteome</keyword>
<comment type="caution">
    <text evidence="9">The sequence shown here is derived from an EMBL/GenBank/DDBJ whole genome shotgun (WGS) entry which is preliminary data.</text>
</comment>
<evidence type="ECO:0000259" key="8">
    <source>
        <dbReference type="Pfam" id="PF05649"/>
    </source>
</evidence>
<dbReference type="GO" id="GO:0004222">
    <property type="term" value="F:metalloendopeptidase activity"/>
    <property type="evidence" value="ECO:0007669"/>
    <property type="project" value="InterPro"/>
</dbReference>
<evidence type="ECO:0000256" key="5">
    <source>
        <dbReference type="ARBA" id="ARBA00022833"/>
    </source>
</evidence>
<dbReference type="CDD" id="cd08662">
    <property type="entry name" value="M13"/>
    <property type="match status" value="1"/>
</dbReference>
<dbReference type="PRINTS" id="PR00786">
    <property type="entry name" value="NEPRILYSIN"/>
</dbReference>
<feature type="domain" description="Peptidase M13 N-terminal" evidence="8">
    <location>
        <begin position="7"/>
        <end position="407"/>
    </location>
</feature>
<dbReference type="InterPro" id="IPR042089">
    <property type="entry name" value="Peptidase_M13_dom_2"/>
</dbReference>
<evidence type="ECO:0000259" key="7">
    <source>
        <dbReference type="Pfam" id="PF01431"/>
    </source>
</evidence>
<evidence type="ECO:0008006" key="11">
    <source>
        <dbReference type="Google" id="ProtNLM"/>
    </source>
</evidence>
<keyword evidence="3" id="KW-0479">Metal-binding</keyword>
<dbReference type="PROSITE" id="PS51885">
    <property type="entry name" value="NEPRILYSIN"/>
    <property type="match status" value="1"/>
</dbReference>
<dbReference type="GO" id="GO:0016485">
    <property type="term" value="P:protein processing"/>
    <property type="evidence" value="ECO:0007669"/>
    <property type="project" value="TreeGrafter"/>
</dbReference>
<proteinExistence type="predicted"/>
<dbReference type="SUPFAM" id="SSF55486">
    <property type="entry name" value="Metalloproteases ('zincins'), catalytic domain"/>
    <property type="match status" value="2"/>
</dbReference>
<dbReference type="InterPro" id="IPR000718">
    <property type="entry name" value="Peptidase_M13"/>
</dbReference>
<dbReference type="EMBL" id="JAKZEL010000015">
    <property type="protein sequence ID" value="KAI4536844.1"/>
    <property type="molecule type" value="Genomic_DNA"/>
</dbReference>
<gene>
    <name evidence="9" type="ORF">MG293_013047</name>
</gene>
<dbReference type="Pfam" id="PF05649">
    <property type="entry name" value="Peptidase_M13_N"/>
    <property type="match status" value="1"/>
</dbReference>
<evidence type="ECO:0000313" key="10">
    <source>
        <dbReference type="Proteomes" id="UP001214576"/>
    </source>
</evidence>
<protein>
    <recommendedName>
        <fullName evidence="11">Membrane metallo-endopeptidase-like 1</fullName>
    </recommendedName>
</protein>
<dbReference type="Proteomes" id="UP001214576">
    <property type="component" value="Unassembled WGS sequence"/>
</dbReference>
<keyword evidence="4" id="KW-0378">Hydrolase</keyword>
<keyword evidence="6" id="KW-0482">Metalloprotease</keyword>
<feature type="domain" description="Peptidase M13 C-terminal" evidence="7">
    <location>
        <begin position="491"/>
        <end position="689"/>
    </location>
</feature>
<dbReference type="Pfam" id="PF01431">
    <property type="entry name" value="Peptidase_M13"/>
    <property type="match status" value="1"/>
</dbReference>
<evidence type="ECO:0000256" key="4">
    <source>
        <dbReference type="ARBA" id="ARBA00022801"/>
    </source>
</evidence>
<name>A0AAD4Y6M9_OVIAM</name>
<comment type="cofactor">
    <cofactor evidence="1">
        <name>Zn(2+)</name>
        <dbReference type="ChEBI" id="CHEBI:29105"/>
    </cofactor>
</comment>
<dbReference type="GO" id="GO:0046872">
    <property type="term" value="F:metal ion binding"/>
    <property type="evidence" value="ECO:0007669"/>
    <property type="project" value="UniProtKB-KW"/>
</dbReference>
<dbReference type="Gene3D" id="3.40.390.10">
    <property type="entry name" value="Collagenase (Catalytic Domain)"/>
    <property type="match status" value="2"/>
</dbReference>
<organism evidence="9 10">
    <name type="scientific">Ovis ammon polii</name>
    <dbReference type="NCBI Taxonomy" id="230172"/>
    <lineage>
        <taxon>Eukaryota</taxon>
        <taxon>Metazoa</taxon>
        <taxon>Chordata</taxon>
        <taxon>Craniata</taxon>
        <taxon>Vertebrata</taxon>
        <taxon>Euteleostomi</taxon>
        <taxon>Mammalia</taxon>
        <taxon>Eutheria</taxon>
        <taxon>Laurasiatheria</taxon>
        <taxon>Artiodactyla</taxon>
        <taxon>Ruminantia</taxon>
        <taxon>Pecora</taxon>
        <taxon>Bovidae</taxon>
        <taxon>Caprinae</taxon>
        <taxon>Ovis</taxon>
    </lineage>
</organism>
<keyword evidence="2" id="KW-0645">Protease</keyword>
<dbReference type="Gene3D" id="1.10.1380.10">
    <property type="entry name" value="Neutral endopeptidase , domain2"/>
    <property type="match status" value="1"/>
</dbReference>
<evidence type="ECO:0000256" key="3">
    <source>
        <dbReference type="ARBA" id="ARBA00022723"/>
    </source>
</evidence>
<accession>A0AAD4Y6M9</accession>
<dbReference type="InterPro" id="IPR024079">
    <property type="entry name" value="MetalloPept_cat_dom_sf"/>
</dbReference>
<sequence length="690" mass="78922">MDPSMEPCDDFYQYACGGWLRRHVIPETNSRYSVFDILRDELEIILKAVLENSTTKDRPAVQKAKVLYRSCMNESEIEKRDSQPLLNILEVVGGWPVAMDKWNKSVGPQWELEQQLAVMNAQFNRRVLIDLFIWNDDQNSSRHIIYIDQPTLGMPSREYYFKEGNNQKVREAYLQFMVSVATMLREDLNLPENSGLVQEDMAQVLELETQLANATVPQEERHDVTALYHRMDLEQLQNSFGLKGFNWTLFIQSVLSSVKIDLLPNEEVVVYGIPYLQNLEGIIDVYSPRTMQNYLIWRLVLDRISSLSQRFKEARASYRKALYGTTVEEVRWRECVSYVNSNMESAVGSLYVKEAFPGDSKHVVKELIDKVRAVFVDTLDELSWMDESSKKKAQEKAMNIREQIGYPDYILEEGNKHLDEEYSNEETRCSDWPRPSPGRWQCWTPDVTTVHASEWALVSQAEGPGVKAQENWALNDAPVFHSWIIGAAVVNAFYSPNRNQIVFPAGILQPPFFSKEQPQALNFGGIGMVIGHEITHGFDDNGRNFDKNGNMLDWWSNFSAQHFREQSECMVYQYGNYSWDLADDQNVNGFSTLGENIADNGGVRQAYKVWCGSYRPEFAIQSIKTDVHSPLKYRQVALASPRPAPGPALSQAPPSTRRVLGSLQNLGAFADAFHCANGSPMHPKVRCRVW</sequence>
<dbReference type="PANTHER" id="PTHR11733">
    <property type="entry name" value="ZINC METALLOPROTEASE FAMILY M13 NEPRILYSIN-RELATED"/>
    <property type="match status" value="1"/>
</dbReference>